<dbReference type="InterPro" id="IPR020539">
    <property type="entry name" value="RNase_P_CS"/>
</dbReference>
<organism evidence="7 8">
    <name type="scientific">Candidatus Curtissbacteria bacterium RIFCSPHIGHO2_01_FULL_41_11</name>
    <dbReference type="NCBI Taxonomy" id="1797711"/>
    <lineage>
        <taxon>Bacteria</taxon>
        <taxon>Candidatus Curtissiibacteriota</taxon>
    </lineage>
</organism>
<dbReference type="Pfam" id="PF00825">
    <property type="entry name" value="Ribonuclease_P"/>
    <property type="match status" value="1"/>
</dbReference>
<dbReference type="InterPro" id="IPR020568">
    <property type="entry name" value="Ribosomal_Su5_D2-typ_SF"/>
</dbReference>
<keyword evidence="5" id="KW-0378">Hydrolase</keyword>
<evidence type="ECO:0000256" key="3">
    <source>
        <dbReference type="ARBA" id="ARBA00022722"/>
    </source>
</evidence>
<keyword evidence="6" id="KW-0694">RNA-binding</keyword>
<evidence type="ECO:0000256" key="5">
    <source>
        <dbReference type="ARBA" id="ARBA00022801"/>
    </source>
</evidence>
<dbReference type="PROSITE" id="PS00648">
    <property type="entry name" value="RIBONUCLEASE_P"/>
    <property type="match status" value="1"/>
</dbReference>
<dbReference type="SUPFAM" id="SSF54211">
    <property type="entry name" value="Ribosomal protein S5 domain 2-like"/>
    <property type="match status" value="1"/>
</dbReference>
<sequence>MFPRSSKNFLIKFPKSKTRNVTIVVKKAIAKNAVDRNRIKRITREALKKIGDLETGIVLIPKNNIAKLKTQEVYEELRKIIKK</sequence>
<comment type="caution">
    <text evidence="7">The sequence shown here is derived from an EMBL/GenBank/DDBJ whole genome shotgun (WGS) entry which is preliminary data.</text>
</comment>
<dbReference type="GO" id="GO:0008033">
    <property type="term" value="P:tRNA processing"/>
    <property type="evidence" value="ECO:0007669"/>
    <property type="project" value="UniProtKB-KW"/>
</dbReference>
<accession>A0A1F5G6Q7</accession>
<evidence type="ECO:0000256" key="2">
    <source>
        <dbReference type="ARBA" id="ARBA00022694"/>
    </source>
</evidence>
<dbReference type="Proteomes" id="UP000179102">
    <property type="component" value="Unassembled WGS sequence"/>
</dbReference>
<dbReference type="STRING" id="1797711.A2870_04105"/>
<gene>
    <name evidence="7" type="ORF">A2870_04105</name>
</gene>
<protein>
    <submittedName>
        <fullName evidence="7">Uncharacterized protein</fullName>
    </submittedName>
</protein>
<evidence type="ECO:0000256" key="1">
    <source>
        <dbReference type="ARBA" id="ARBA00002663"/>
    </source>
</evidence>
<dbReference type="GO" id="GO:0004526">
    <property type="term" value="F:ribonuclease P activity"/>
    <property type="evidence" value="ECO:0007669"/>
    <property type="project" value="InterPro"/>
</dbReference>
<dbReference type="GO" id="GO:0000049">
    <property type="term" value="F:tRNA binding"/>
    <property type="evidence" value="ECO:0007669"/>
    <property type="project" value="InterPro"/>
</dbReference>
<name>A0A1F5G6Q7_9BACT</name>
<reference evidence="7 8" key="1">
    <citation type="journal article" date="2016" name="Nat. Commun.">
        <title>Thousands of microbial genomes shed light on interconnected biogeochemical processes in an aquifer system.</title>
        <authorList>
            <person name="Anantharaman K."/>
            <person name="Brown C.T."/>
            <person name="Hug L.A."/>
            <person name="Sharon I."/>
            <person name="Castelle C.J."/>
            <person name="Probst A.J."/>
            <person name="Thomas B.C."/>
            <person name="Singh A."/>
            <person name="Wilkins M.J."/>
            <person name="Karaoz U."/>
            <person name="Brodie E.L."/>
            <person name="Williams K.H."/>
            <person name="Hubbard S.S."/>
            <person name="Banfield J.F."/>
        </authorList>
    </citation>
    <scope>NUCLEOTIDE SEQUENCE [LARGE SCALE GENOMIC DNA]</scope>
</reference>
<dbReference type="AlphaFoldDB" id="A0A1F5G6Q7"/>
<dbReference type="Gene3D" id="3.30.230.10">
    <property type="match status" value="1"/>
</dbReference>
<proteinExistence type="predicted"/>
<keyword evidence="3" id="KW-0540">Nuclease</keyword>
<evidence type="ECO:0000313" key="7">
    <source>
        <dbReference type="EMBL" id="OGD87504.1"/>
    </source>
</evidence>
<evidence type="ECO:0000313" key="8">
    <source>
        <dbReference type="Proteomes" id="UP000179102"/>
    </source>
</evidence>
<evidence type="ECO:0000256" key="4">
    <source>
        <dbReference type="ARBA" id="ARBA00022759"/>
    </source>
</evidence>
<dbReference type="InterPro" id="IPR014721">
    <property type="entry name" value="Ribsml_uS5_D2-typ_fold_subgr"/>
</dbReference>
<dbReference type="InterPro" id="IPR000100">
    <property type="entry name" value="RNase_P"/>
</dbReference>
<comment type="function">
    <text evidence="1">RNaseP catalyzes the removal of the 5'-leader sequence from pre-tRNA to produce the mature 5'-terminus. It can also cleave other RNA substrates such as 4.5S RNA. The protein component plays an auxiliary but essential role in vivo by binding to the 5'-leader sequence and broadening the substrate specificity of the ribozyme.</text>
</comment>
<evidence type="ECO:0000256" key="6">
    <source>
        <dbReference type="ARBA" id="ARBA00022884"/>
    </source>
</evidence>
<dbReference type="EMBL" id="MFAZ01000012">
    <property type="protein sequence ID" value="OGD87504.1"/>
    <property type="molecule type" value="Genomic_DNA"/>
</dbReference>
<keyword evidence="4" id="KW-0255">Endonuclease</keyword>
<keyword evidence="2" id="KW-0819">tRNA processing</keyword>